<evidence type="ECO:0000256" key="6">
    <source>
        <dbReference type="ARBA" id="ARBA00023136"/>
    </source>
</evidence>
<evidence type="ECO:0000259" key="10">
    <source>
        <dbReference type="PROSITE" id="PS50850"/>
    </source>
</evidence>
<keyword evidence="12" id="KW-1185">Reference proteome</keyword>
<evidence type="ECO:0000313" key="11">
    <source>
        <dbReference type="EMBL" id="KAJ9156813.1"/>
    </source>
</evidence>
<feature type="transmembrane region" description="Helical" evidence="9">
    <location>
        <begin position="106"/>
        <end position="125"/>
    </location>
</feature>
<organism evidence="11 12">
    <name type="scientific">Coniochaeta hoffmannii</name>
    <dbReference type="NCBI Taxonomy" id="91930"/>
    <lineage>
        <taxon>Eukaryota</taxon>
        <taxon>Fungi</taxon>
        <taxon>Dikarya</taxon>
        <taxon>Ascomycota</taxon>
        <taxon>Pezizomycotina</taxon>
        <taxon>Sordariomycetes</taxon>
        <taxon>Sordariomycetidae</taxon>
        <taxon>Coniochaetales</taxon>
        <taxon>Coniochaetaceae</taxon>
        <taxon>Coniochaeta</taxon>
    </lineage>
</organism>
<name>A0AA38RRH6_9PEZI</name>
<feature type="transmembrane region" description="Helical" evidence="9">
    <location>
        <begin position="165"/>
        <end position="188"/>
    </location>
</feature>
<dbReference type="GO" id="GO:0016020">
    <property type="term" value="C:membrane"/>
    <property type="evidence" value="ECO:0007669"/>
    <property type="project" value="UniProtKB-SubCell"/>
</dbReference>
<dbReference type="InterPro" id="IPR036259">
    <property type="entry name" value="MFS_trans_sf"/>
</dbReference>
<keyword evidence="5 9" id="KW-1133">Transmembrane helix</keyword>
<feature type="transmembrane region" description="Helical" evidence="9">
    <location>
        <begin position="286"/>
        <end position="312"/>
    </location>
</feature>
<evidence type="ECO:0000256" key="2">
    <source>
        <dbReference type="ARBA" id="ARBA00010992"/>
    </source>
</evidence>
<feature type="region of interest" description="Disordered" evidence="8">
    <location>
        <begin position="518"/>
        <end position="541"/>
    </location>
</feature>
<evidence type="ECO:0000256" key="4">
    <source>
        <dbReference type="ARBA" id="ARBA00022692"/>
    </source>
</evidence>
<evidence type="ECO:0000256" key="9">
    <source>
        <dbReference type="SAM" id="Phobius"/>
    </source>
</evidence>
<accession>A0AA38RRH6</accession>
<feature type="transmembrane region" description="Helical" evidence="9">
    <location>
        <begin position="76"/>
        <end position="94"/>
    </location>
</feature>
<dbReference type="SUPFAM" id="SSF103473">
    <property type="entry name" value="MFS general substrate transporter"/>
    <property type="match status" value="1"/>
</dbReference>
<dbReference type="Gene3D" id="1.20.1250.20">
    <property type="entry name" value="MFS general substrate transporter like domains"/>
    <property type="match status" value="1"/>
</dbReference>
<feature type="transmembrane region" description="Helical" evidence="9">
    <location>
        <begin position="31"/>
        <end position="56"/>
    </location>
</feature>
<evidence type="ECO:0000313" key="12">
    <source>
        <dbReference type="Proteomes" id="UP001174691"/>
    </source>
</evidence>
<keyword evidence="3 7" id="KW-0813">Transport</keyword>
<evidence type="ECO:0000256" key="8">
    <source>
        <dbReference type="SAM" id="MobiDB-lite"/>
    </source>
</evidence>
<comment type="caution">
    <text evidence="11">The sequence shown here is derived from an EMBL/GenBank/DDBJ whole genome shotgun (WGS) entry which is preliminary data.</text>
</comment>
<feature type="transmembrane region" description="Helical" evidence="9">
    <location>
        <begin position="194"/>
        <end position="217"/>
    </location>
</feature>
<evidence type="ECO:0000256" key="1">
    <source>
        <dbReference type="ARBA" id="ARBA00004141"/>
    </source>
</evidence>
<feature type="transmembrane region" description="Helical" evidence="9">
    <location>
        <begin position="131"/>
        <end position="153"/>
    </location>
</feature>
<dbReference type="AlphaFoldDB" id="A0AA38RRH6"/>
<keyword evidence="6 9" id="KW-0472">Membrane</keyword>
<evidence type="ECO:0000256" key="3">
    <source>
        <dbReference type="ARBA" id="ARBA00022448"/>
    </source>
</evidence>
<dbReference type="GO" id="GO:0005351">
    <property type="term" value="F:carbohydrate:proton symporter activity"/>
    <property type="evidence" value="ECO:0007669"/>
    <property type="project" value="TreeGrafter"/>
</dbReference>
<protein>
    <submittedName>
        <fullName evidence="11">Major facilitator superfamily domain, general substrate transporter</fullName>
    </submittedName>
</protein>
<dbReference type="EMBL" id="JANBVN010000050">
    <property type="protein sequence ID" value="KAJ9156813.1"/>
    <property type="molecule type" value="Genomic_DNA"/>
</dbReference>
<comment type="similarity">
    <text evidence="2 7">Belongs to the major facilitator superfamily. Sugar transporter (TC 2.A.1.1) family.</text>
</comment>
<evidence type="ECO:0000256" key="7">
    <source>
        <dbReference type="RuleBase" id="RU003346"/>
    </source>
</evidence>
<gene>
    <name evidence="11" type="ORF">NKR19_g4113</name>
</gene>
<dbReference type="InterPro" id="IPR050360">
    <property type="entry name" value="MFS_Sugar_Transporters"/>
</dbReference>
<feature type="transmembrane region" description="Helical" evidence="9">
    <location>
        <begin position="324"/>
        <end position="345"/>
    </location>
</feature>
<feature type="transmembrane region" description="Helical" evidence="9">
    <location>
        <begin position="387"/>
        <end position="412"/>
    </location>
</feature>
<comment type="subcellular location">
    <subcellularLocation>
        <location evidence="1">Membrane</location>
        <topology evidence="1">Multi-pass membrane protein</topology>
    </subcellularLocation>
</comment>
<dbReference type="PROSITE" id="PS50850">
    <property type="entry name" value="MFS"/>
    <property type="match status" value="1"/>
</dbReference>
<dbReference type="NCBIfam" id="TIGR00879">
    <property type="entry name" value="SP"/>
    <property type="match status" value="1"/>
</dbReference>
<dbReference type="InterPro" id="IPR020846">
    <property type="entry name" value="MFS_dom"/>
</dbReference>
<reference evidence="11" key="1">
    <citation type="submission" date="2022-07" db="EMBL/GenBank/DDBJ databases">
        <title>Fungi with potential for degradation of polypropylene.</title>
        <authorList>
            <person name="Gostincar C."/>
        </authorList>
    </citation>
    <scope>NUCLEOTIDE SEQUENCE</scope>
    <source>
        <strain evidence="11">EXF-13287</strain>
    </source>
</reference>
<keyword evidence="4 9" id="KW-0812">Transmembrane</keyword>
<dbReference type="Pfam" id="PF00083">
    <property type="entry name" value="Sugar_tr"/>
    <property type="match status" value="1"/>
</dbReference>
<dbReference type="InterPro" id="IPR003663">
    <property type="entry name" value="Sugar/inositol_transpt"/>
</dbReference>
<feature type="transmembrane region" description="Helical" evidence="9">
    <location>
        <begin position="352"/>
        <end position="375"/>
    </location>
</feature>
<dbReference type="PANTHER" id="PTHR48022">
    <property type="entry name" value="PLASTIDIC GLUCOSE TRANSPORTER 4"/>
    <property type="match status" value="1"/>
</dbReference>
<sequence>MAELTHGTDYAGLMLKDMIPTGRKPWYRDVVLIRLNLLLMCALLTQTATGFDASMLNGMQSLPQWTHFFGHPEGSRLGAMTFGPTGGVLISVLVSSQLCDRFGRRYPICGGSLIIILGSVIQAAAQNYGMFVAARFLVGFGLGIVSVAAPPLLSEVAYPTHRGKLVSFYLCSWPLGSLIAAWVTFGTFKMQNQWAWRLPSLLQCAFSVVQAILSLLAPESPRWLIYQNRPQEALEILAKYHGNGDRNSELVKFEMSEISATLEMEKLQRQSRWREWISTKGNLHRLFLALYIPAMMQWSGNALISYYLTIILKSIGITDSRTQLIINGCLSIWGFSIAVIFAMLVDRAGRRSLWLAGMSGMLLSYIIWTICSAINQQTNFEHKGYAGAVIAMIFLYQLFYHVCSPVATTYIMEVVPYSLRSKASMMYQLSGNLAGVYNSFANPVAMKAITWKYYIVWVVIITIHLTVMWFFFPETKGLGLEEVAVIFDGPDALSAGPNAMHLKGKDWDIKEAAVETAEAGDRIDGSSEGGNAAADKVNRAV</sequence>
<feature type="transmembrane region" description="Helical" evidence="9">
    <location>
        <begin position="453"/>
        <end position="472"/>
    </location>
</feature>
<proteinExistence type="inferred from homology"/>
<dbReference type="PANTHER" id="PTHR48022:SF24">
    <property type="entry name" value="HEXOSE TRANSPORTER PROTEIN (AFU_ORTHOLOGUE AFUA_8G04480)"/>
    <property type="match status" value="1"/>
</dbReference>
<feature type="domain" description="Major facilitator superfamily (MFS) profile" evidence="10">
    <location>
        <begin position="38"/>
        <end position="476"/>
    </location>
</feature>
<dbReference type="Proteomes" id="UP001174691">
    <property type="component" value="Unassembled WGS sequence"/>
</dbReference>
<dbReference type="FunFam" id="1.20.1250.20:FF:000117">
    <property type="entry name" value="MFS hexose transporter"/>
    <property type="match status" value="1"/>
</dbReference>
<evidence type="ECO:0000256" key="5">
    <source>
        <dbReference type="ARBA" id="ARBA00022989"/>
    </source>
</evidence>
<dbReference type="PROSITE" id="PS00217">
    <property type="entry name" value="SUGAR_TRANSPORT_2"/>
    <property type="match status" value="1"/>
</dbReference>
<dbReference type="InterPro" id="IPR005828">
    <property type="entry name" value="MFS_sugar_transport-like"/>
</dbReference>
<dbReference type="InterPro" id="IPR005829">
    <property type="entry name" value="Sugar_transporter_CS"/>
</dbReference>